<dbReference type="Proteomes" id="UP001497700">
    <property type="component" value="Unassembled WGS sequence"/>
</dbReference>
<name>A0ACB9YQ09_9PEZI</name>
<proteinExistence type="predicted"/>
<accession>A0ACB9YQ09</accession>
<sequence>MQPSYAQASGWKAETLPSSSNPHGSLDRTIDGWPRFFNPGHSFQGLPSLRLGRILRDASATYLPTTLVRHGLPTGRWELHQSLSTGYRLNIGRYQHPATPISSSISGRGRWRKRVMPLVRISRMCMYVCMYVCCVCVDACLTYVNVYVHLSRSHLQVY</sequence>
<keyword evidence="2" id="KW-1185">Reference proteome</keyword>
<comment type="caution">
    <text evidence="1">The sequence shown here is derived from an EMBL/GenBank/DDBJ whole genome shotgun (WGS) entry which is preliminary data.</text>
</comment>
<reference evidence="1 2" key="1">
    <citation type="journal article" date="2022" name="New Phytol.">
        <title>Ecological generalism drives hyperdiversity of secondary metabolite gene clusters in xylarialean endophytes.</title>
        <authorList>
            <person name="Franco M.E.E."/>
            <person name="Wisecaver J.H."/>
            <person name="Arnold A.E."/>
            <person name="Ju Y.M."/>
            <person name="Slot J.C."/>
            <person name="Ahrendt S."/>
            <person name="Moore L.P."/>
            <person name="Eastman K.E."/>
            <person name="Scott K."/>
            <person name="Konkel Z."/>
            <person name="Mondo S.J."/>
            <person name="Kuo A."/>
            <person name="Hayes R.D."/>
            <person name="Haridas S."/>
            <person name="Andreopoulos B."/>
            <person name="Riley R."/>
            <person name="LaButti K."/>
            <person name="Pangilinan J."/>
            <person name="Lipzen A."/>
            <person name="Amirebrahimi M."/>
            <person name="Yan J."/>
            <person name="Adam C."/>
            <person name="Keymanesh K."/>
            <person name="Ng V."/>
            <person name="Louie K."/>
            <person name="Northen T."/>
            <person name="Drula E."/>
            <person name="Henrissat B."/>
            <person name="Hsieh H.M."/>
            <person name="Youens-Clark K."/>
            <person name="Lutzoni F."/>
            <person name="Miadlikowska J."/>
            <person name="Eastwood D.C."/>
            <person name="Hamelin R.C."/>
            <person name="Grigoriev I.V."/>
            <person name="U'Ren J.M."/>
        </authorList>
    </citation>
    <scope>NUCLEOTIDE SEQUENCE [LARGE SCALE GENOMIC DNA]</scope>
    <source>
        <strain evidence="1 2">CBS 119005</strain>
    </source>
</reference>
<protein>
    <submittedName>
        <fullName evidence="1">Uncharacterized protein</fullName>
    </submittedName>
</protein>
<dbReference type="EMBL" id="MU393551">
    <property type="protein sequence ID" value="KAI4861486.1"/>
    <property type="molecule type" value="Genomic_DNA"/>
</dbReference>
<evidence type="ECO:0000313" key="2">
    <source>
        <dbReference type="Proteomes" id="UP001497700"/>
    </source>
</evidence>
<organism evidence="1 2">
    <name type="scientific">Hypoxylon rubiginosum</name>
    <dbReference type="NCBI Taxonomy" id="110542"/>
    <lineage>
        <taxon>Eukaryota</taxon>
        <taxon>Fungi</taxon>
        <taxon>Dikarya</taxon>
        <taxon>Ascomycota</taxon>
        <taxon>Pezizomycotina</taxon>
        <taxon>Sordariomycetes</taxon>
        <taxon>Xylariomycetidae</taxon>
        <taxon>Xylariales</taxon>
        <taxon>Hypoxylaceae</taxon>
        <taxon>Hypoxylon</taxon>
    </lineage>
</organism>
<evidence type="ECO:0000313" key="1">
    <source>
        <dbReference type="EMBL" id="KAI4861486.1"/>
    </source>
</evidence>
<gene>
    <name evidence="1" type="ORF">F4820DRAFT_433673</name>
</gene>